<dbReference type="NCBIfam" id="TIGR01633">
    <property type="entry name" value="phi3626_gp14_N"/>
    <property type="match status" value="1"/>
</dbReference>
<dbReference type="EMBL" id="QSID01000003">
    <property type="protein sequence ID" value="RHC66951.1"/>
    <property type="molecule type" value="Genomic_DNA"/>
</dbReference>
<dbReference type="RefSeq" id="WP_118380605.1">
    <property type="nucleotide sequence ID" value="NZ_CABJFJ010000003.1"/>
</dbReference>
<evidence type="ECO:0000313" key="1">
    <source>
        <dbReference type="EMBL" id="RHC66951.1"/>
    </source>
</evidence>
<name>A0A414B833_9FIRM</name>
<sequence>MQEYDMEYAGIRAKDIGCYVMQRPDIPAGKKNYTVIEIPGKDGSLYIDDGTVSDIEISIELNFMTLPQQWSERYRDIKSWLLSPLGILRFTDDEGYFYKVKKVEISDVKRKNREIGTITAIFTCSGYIYREDGLNEYEIEDVLQNNYALAHPTYIISGNNNATLTVNGNKFYVNVGQNCRIDTERMITYRELNGEMMNTYVNGDYEDLYLKPGENMISVVGAEMKIIPNWRCL</sequence>
<dbReference type="AlphaFoldDB" id="A0A414B833"/>
<evidence type="ECO:0000313" key="2">
    <source>
        <dbReference type="Proteomes" id="UP000284621"/>
    </source>
</evidence>
<dbReference type="Gene3D" id="2.40.30.200">
    <property type="match status" value="1"/>
</dbReference>
<accession>A0A414B833</accession>
<dbReference type="InterPro" id="IPR006520">
    <property type="entry name" value="Dit_BPSPP_N"/>
</dbReference>
<gene>
    <name evidence="1" type="ORF">DW833_03685</name>
</gene>
<comment type="caution">
    <text evidence="1">The sequence shown here is derived from an EMBL/GenBank/DDBJ whole genome shotgun (WGS) entry which is preliminary data.</text>
</comment>
<dbReference type="Proteomes" id="UP000284621">
    <property type="component" value="Unassembled WGS sequence"/>
</dbReference>
<organism evidence="1 2">
    <name type="scientific">Anaerobutyricum hallii</name>
    <dbReference type="NCBI Taxonomy" id="39488"/>
    <lineage>
        <taxon>Bacteria</taxon>
        <taxon>Bacillati</taxon>
        <taxon>Bacillota</taxon>
        <taxon>Clostridia</taxon>
        <taxon>Lachnospirales</taxon>
        <taxon>Lachnospiraceae</taxon>
        <taxon>Anaerobutyricum</taxon>
    </lineage>
</organism>
<protein>
    <submittedName>
        <fullName evidence="1">Phage tail protein</fullName>
    </submittedName>
</protein>
<reference evidence="1 2" key="1">
    <citation type="submission" date="2018-08" db="EMBL/GenBank/DDBJ databases">
        <title>A genome reference for cultivated species of the human gut microbiota.</title>
        <authorList>
            <person name="Zou Y."/>
            <person name="Xue W."/>
            <person name="Luo G."/>
        </authorList>
    </citation>
    <scope>NUCLEOTIDE SEQUENCE [LARGE SCALE GENOMIC DNA]</scope>
    <source>
        <strain evidence="1 2">AM34-3LB</strain>
    </source>
</reference>
<keyword evidence="2" id="KW-1185">Reference proteome</keyword>
<proteinExistence type="predicted"/>